<name>A0A6J5RFM5_9CAUD</name>
<organism evidence="1">
    <name type="scientific">uncultured Caudovirales phage</name>
    <dbReference type="NCBI Taxonomy" id="2100421"/>
    <lineage>
        <taxon>Viruses</taxon>
        <taxon>Duplodnaviria</taxon>
        <taxon>Heunggongvirae</taxon>
        <taxon>Uroviricota</taxon>
        <taxon>Caudoviricetes</taxon>
        <taxon>Peduoviridae</taxon>
        <taxon>Maltschvirus</taxon>
        <taxon>Maltschvirus maltsch</taxon>
    </lineage>
</organism>
<evidence type="ECO:0000313" key="1">
    <source>
        <dbReference type="EMBL" id="CAB4195809.1"/>
    </source>
</evidence>
<proteinExistence type="predicted"/>
<accession>A0A6J5RFM5</accession>
<reference evidence="1" key="1">
    <citation type="submission" date="2020-05" db="EMBL/GenBank/DDBJ databases">
        <authorList>
            <person name="Chiriac C."/>
            <person name="Salcher M."/>
            <person name="Ghai R."/>
            <person name="Kavagutti S V."/>
        </authorList>
    </citation>
    <scope>NUCLEOTIDE SEQUENCE</scope>
</reference>
<sequence length="340" mass="35938">MCDTGGSAPAPDPAIGKAALDNAALSKEALSFYKDLYTNELVPLQKEQQAMGRTLMDKYFASMDKQEAFADKQNAYYDSTFKPIEQQSARDAMDYDSSANIAKRSGIAGANVEQQYSQAQQENSRNLSRFGVNPNSSAFAATNERLMRDKALAKSGAQTGAAFDTMDRGVALRAGAANFGRNMPNTAAAYYGNANNAGGQAMGASTQMNNTALSNSSVMGTGFNTGISGNSSSGNLMLGEFGARMQGYQADQSAKAGMYQGLGTMAGLMMKADGGKIHHGPGRVRGIGGPVDDKVPAMLSNGEYVIPADVVEAKGVEFFDRLKQKYHTAAASQRQAIQRG</sequence>
<dbReference type="EMBL" id="LR797250">
    <property type="protein sequence ID" value="CAB4195809.1"/>
    <property type="molecule type" value="Genomic_DNA"/>
</dbReference>
<protein>
    <recommendedName>
        <fullName evidence="2">Intramolecular chaperone auto-processing domain containing protein</fullName>
    </recommendedName>
</protein>
<evidence type="ECO:0008006" key="2">
    <source>
        <dbReference type="Google" id="ProtNLM"/>
    </source>
</evidence>
<gene>
    <name evidence="1" type="ORF">UFOVP1298_43</name>
</gene>